<evidence type="ECO:0008006" key="3">
    <source>
        <dbReference type="Google" id="ProtNLM"/>
    </source>
</evidence>
<dbReference type="Proteomes" id="UP000245379">
    <property type="component" value="Unassembled WGS sequence"/>
</dbReference>
<sequence>MILQSLKPTKIVLITSGQPATNPRLVKEADALTEAGYEVVVLYQYYSHWATELDKVLLKTKRWKAIKVGGDPNQDKIAYFKSKIAHKISKALSAQLGFRWGLPLSAIGRATPSLIAEAKNIKADLYIAHNLAALPAAVIAAKKHHAKCGFDAEDFHRNEVADGQDRFDVKLKTEIENRFLNKLDYLTTSSDQIGLAYQSIYPKLNPITILNVFPTTQYTPNKIGNGLKLFWFSQTVGAGRGLEDVIKALAQLKDLDIELHLLGNADEQSQSSIKVTGEKLGLHDRKIIFHSPIPPDDIVRFASAFDIGLATEIGIPRNRDLCLTNKLFTYLNAGLAVIATDTSAQKAFMEKYPQIGSVYPIGNLEALINIISNYYHDRTRLEEAQFNSLSLANQTLNWENEKSKFLLIVKNVL</sequence>
<proteinExistence type="predicted"/>
<gene>
    <name evidence="1" type="ORF">DHW03_16545</name>
</gene>
<evidence type="ECO:0000313" key="1">
    <source>
        <dbReference type="EMBL" id="PWS26389.1"/>
    </source>
</evidence>
<accession>A0A317EJX5</accession>
<keyword evidence="2" id="KW-1185">Reference proteome</keyword>
<comment type="caution">
    <text evidence="1">The sequence shown here is derived from an EMBL/GenBank/DDBJ whole genome shotgun (WGS) entry which is preliminary data.</text>
</comment>
<dbReference type="AlphaFoldDB" id="A0A317EJX5"/>
<dbReference type="OrthoDB" id="1406894at2"/>
<dbReference type="EMBL" id="QGNZ01000004">
    <property type="protein sequence ID" value="PWS26389.1"/>
    <property type="molecule type" value="Genomic_DNA"/>
</dbReference>
<dbReference type="Gene3D" id="3.40.50.2000">
    <property type="entry name" value="Glycogen Phosphorylase B"/>
    <property type="match status" value="2"/>
</dbReference>
<reference evidence="1 2" key="1">
    <citation type="submission" date="2018-05" db="EMBL/GenBank/DDBJ databases">
        <title>Pedobacter paludis sp. nov., isolated from wetland soil.</title>
        <authorList>
            <person name="Zhang Y."/>
            <person name="Wang G."/>
        </authorList>
    </citation>
    <scope>NUCLEOTIDE SEQUENCE [LARGE SCALE GENOMIC DNA]</scope>
    <source>
        <strain evidence="1 2">KCTC22721</strain>
    </source>
</reference>
<evidence type="ECO:0000313" key="2">
    <source>
        <dbReference type="Proteomes" id="UP000245379"/>
    </source>
</evidence>
<name>A0A317EJX5_9SPHI</name>
<protein>
    <recommendedName>
        <fullName evidence="3">Glycosyl transferase family 1 domain-containing protein</fullName>
    </recommendedName>
</protein>
<organism evidence="1 2">
    <name type="scientific">Pedobacter yonginense</name>
    <dbReference type="NCBI Taxonomy" id="651869"/>
    <lineage>
        <taxon>Bacteria</taxon>
        <taxon>Pseudomonadati</taxon>
        <taxon>Bacteroidota</taxon>
        <taxon>Sphingobacteriia</taxon>
        <taxon>Sphingobacteriales</taxon>
        <taxon>Sphingobacteriaceae</taxon>
        <taxon>Pedobacter</taxon>
    </lineage>
</organism>
<dbReference type="Pfam" id="PF13692">
    <property type="entry name" value="Glyco_trans_1_4"/>
    <property type="match status" value="1"/>
</dbReference>
<dbReference type="SUPFAM" id="SSF53756">
    <property type="entry name" value="UDP-Glycosyltransferase/glycogen phosphorylase"/>
    <property type="match status" value="1"/>
</dbReference>